<sequence>MKMPDANADPVCFIPLTPAVFHILLAVAECDRHGYGVMRAVEEYSGGKLKLGPGILYGSLKQLLASGWIEEVAGPGGERRRYYRLSEFGKRVAAAEAQRLSNLLMVARANQLLPGVEGAP</sequence>
<dbReference type="InParanoid" id="Q7NJV6"/>
<dbReference type="eggNOG" id="COG1695">
    <property type="taxonomic scope" value="Bacteria"/>
</dbReference>
<protein>
    <submittedName>
        <fullName evidence="2">Gll1725 protein</fullName>
    </submittedName>
</protein>
<evidence type="ECO:0000259" key="1">
    <source>
        <dbReference type="Pfam" id="PF03551"/>
    </source>
</evidence>
<dbReference type="EnsemblBacteria" id="BAC89666">
    <property type="protein sequence ID" value="BAC89666"/>
    <property type="gene ID" value="BAC89666"/>
</dbReference>
<dbReference type="PANTHER" id="PTHR33169:SF13">
    <property type="entry name" value="PADR-FAMILY TRANSCRIPTIONAL REGULATOR"/>
    <property type="match status" value="1"/>
</dbReference>
<gene>
    <name evidence="2" type="ordered locus">gll1725</name>
</gene>
<proteinExistence type="predicted"/>
<dbReference type="InterPro" id="IPR036388">
    <property type="entry name" value="WH-like_DNA-bd_sf"/>
</dbReference>
<reference evidence="2 3" key="2">
    <citation type="journal article" date="2003" name="DNA Res.">
        <title>Complete genome structure of Gloeobacter violaceus PCC 7421, a cyanobacterium that lacks thylakoids (supplement).</title>
        <authorList>
            <person name="Nakamura Y."/>
            <person name="Kaneko T."/>
            <person name="Sato S."/>
            <person name="Mimuro M."/>
            <person name="Miyashita H."/>
            <person name="Tsuchiya T."/>
            <person name="Sasamoto S."/>
            <person name="Watanabe A."/>
            <person name="Kawashima K."/>
            <person name="Kishida Y."/>
            <person name="Kiyokawa C."/>
            <person name="Kohara M."/>
            <person name="Matsumoto M."/>
            <person name="Matsuno A."/>
            <person name="Nakazaki N."/>
            <person name="Shimpo S."/>
            <person name="Takeuchi C."/>
            <person name="Yamada M."/>
            <person name="Tabata S."/>
        </authorList>
    </citation>
    <scope>NUCLEOTIDE SEQUENCE [LARGE SCALE GENOMIC DNA]</scope>
    <source>
        <strain evidence="3">ATCC 29082 / PCC 7421</strain>
    </source>
</reference>
<dbReference type="InterPro" id="IPR036390">
    <property type="entry name" value="WH_DNA-bd_sf"/>
</dbReference>
<dbReference type="STRING" id="251221.gene:10759216"/>
<dbReference type="InterPro" id="IPR052509">
    <property type="entry name" value="Metal_resp_DNA-bind_regulator"/>
</dbReference>
<reference evidence="2 3" key="1">
    <citation type="journal article" date="2003" name="DNA Res.">
        <title>Complete genome structure of Gloeobacter violaceus PCC 7421, a cyanobacterium that lacks thylakoids.</title>
        <authorList>
            <person name="Nakamura Y."/>
            <person name="Kaneko T."/>
            <person name="Sato S."/>
            <person name="Mimuro M."/>
            <person name="Miyashita H."/>
            <person name="Tsuchiya T."/>
            <person name="Sasamoto S."/>
            <person name="Watanabe A."/>
            <person name="Kawashima K."/>
            <person name="Kishida Y."/>
            <person name="Kiyokawa C."/>
            <person name="Kohara M."/>
            <person name="Matsumoto M."/>
            <person name="Matsuno A."/>
            <person name="Nakazaki N."/>
            <person name="Shimpo S."/>
            <person name="Takeuchi C."/>
            <person name="Yamada M."/>
            <person name="Tabata S."/>
        </authorList>
    </citation>
    <scope>NUCLEOTIDE SEQUENCE [LARGE SCALE GENOMIC DNA]</scope>
    <source>
        <strain evidence="3">ATCC 29082 / PCC 7421</strain>
    </source>
</reference>
<dbReference type="HOGENOM" id="CLU_063440_4_0_3"/>
<dbReference type="KEGG" id="gvi:gll1725"/>
<dbReference type="PhylomeDB" id="Q7NJV6"/>
<feature type="domain" description="Transcription regulator PadR N-terminal" evidence="1">
    <location>
        <begin position="23"/>
        <end position="93"/>
    </location>
</feature>
<evidence type="ECO:0000313" key="3">
    <source>
        <dbReference type="Proteomes" id="UP000000557"/>
    </source>
</evidence>
<dbReference type="Proteomes" id="UP000000557">
    <property type="component" value="Chromosome"/>
</dbReference>
<dbReference type="OrthoDB" id="9814826at2"/>
<dbReference type="Pfam" id="PF03551">
    <property type="entry name" value="PadR"/>
    <property type="match status" value="1"/>
</dbReference>
<organism evidence="2 3">
    <name type="scientific">Gloeobacter violaceus (strain ATCC 29082 / PCC 7421)</name>
    <dbReference type="NCBI Taxonomy" id="251221"/>
    <lineage>
        <taxon>Bacteria</taxon>
        <taxon>Bacillati</taxon>
        <taxon>Cyanobacteriota</taxon>
        <taxon>Cyanophyceae</taxon>
        <taxon>Gloeobacterales</taxon>
        <taxon>Gloeobacteraceae</taxon>
        <taxon>Gloeobacter</taxon>
    </lineage>
</organism>
<dbReference type="PANTHER" id="PTHR33169">
    <property type="entry name" value="PADR-FAMILY TRANSCRIPTIONAL REGULATOR"/>
    <property type="match status" value="1"/>
</dbReference>
<accession>Q7NJV6</accession>
<dbReference type="SUPFAM" id="SSF46785">
    <property type="entry name" value="Winged helix' DNA-binding domain"/>
    <property type="match status" value="1"/>
</dbReference>
<dbReference type="EMBL" id="BA000045">
    <property type="protein sequence ID" value="BAC89666.1"/>
    <property type="molecule type" value="Genomic_DNA"/>
</dbReference>
<name>Q7NJV6_GLOVI</name>
<dbReference type="AlphaFoldDB" id="Q7NJV6"/>
<dbReference type="InterPro" id="IPR005149">
    <property type="entry name" value="Tscrpt_reg_PadR_N"/>
</dbReference>
<keyword evidence="3" id="KW-1185">Reference proteome</keyword>
<evidence type="ECO:0000313" key="2">
    <source>
        <dbReference type="EMBL" id="BAC89666.1"/>
    </source>
</evidence>
<dbReference type="Gene3D" id="1.10.10.10">
    <property type="entry name" value="Winged helix-like DNA-binding domain superfamily/Winged helix DNA-binding domain"/>
    <property type="match status" value="1"/>
</dbReference>